<protein>
    <submittedName>
        <fullName evidence="1">Uncharacterized protein</fullName>
    </submittedName>
</protein>
<gene>
    <name evidence="1" type="ORF">CSSPJE1EN1_LOCUS23758</name>
</gene>
<dbReference type="EMBL" id="OZ020104">
    <property type="protein sequence ID" value="CAK9278280.1"/>
    <property type="molecule type" value="Genomic_DNA"/>
</dbReference>
<name>A0ABP0XIE5_9BRYO</name>
<sequence>MATLIARMVLALRLGERQIEAGRVALSNMLGSKGYFYGASESTAMAGSEGNWQKRVGKHKSCQSLKEQASDFSKSSDQLFKEITAL</sequence>
<evidence type="ECO:0000313" key="1">
    <source>
        <dbReference type="EMBL" id="CAK9278280.1"/>
    </source>
</evidence>
<keyword evidence="2" id="KW-1185">Reference proteome</keyword>
<accession>A0ABP0XIE5</accession>
<evidence type="ECO:0000313" key="2">
    <source>
        <dbReference type="Proteomes" id="UP001497444"/>
    </source>
</evidence>
<dbReference type="Proteomes" id="UP001497444">
    <property type="component" value="Chromosome 9"/>
</dbReference>
<organism evidence="1 2">
    <name type="scientific">Sphagnum jensenii</name>
    <dbReference type="NCBI Taxonomy" id="128206"/>
    <lineage>
        <taxon>Eukaryota</taxon>
        <taxon>Viridiplantae</taxon>
        <taxon>Streptophyta</taxon>
        <taxon>Embryophyta</taxon>
        <taxon>Bryophyta</taxon>
        <taxon>Sphagnophytina</taxon>
        <taxon>Sphagnopsida</taxon>
        <taxon>Sphagnales</taxon>
        <taxon>Sphagnaceae</taxon>
        <taxon>Sphagnum</taxon>
    </lineage>
</organism>
<proteinExistence type="predicted"/>
<reference evidence="1" key="1">
    <citation type="submission" date="2024-02" db="EMBL/GenBank/DDBJ databases">
        <authorList>
            <consortium name="ELIXIR-Norway"/>
            <consortium name="Elixir Norway"/>
        </authorList>
    </citation>
    <scope>NUCLEOTIDE SEQUENCE</scope>
</reference>